<dbReference type="InterPro" id="IPR023346">
    <property type="entry name" value="Lysozyme-like_dom_sf"/>
</dbReference>
<evidence type="ECO:0000256" key="1">
    <source>
        <dbReference type="ARBA" id="ARBA00022679"/>
    </source>
</evidence>
<dbReference type="InterPro" id="IPR001264">
    <property type="entry name" value="Glyco_trans_51"/>
</dbReference>
<evidence type="ECO:0000256" key="2">
    <source>
        <dbReference type="SAM" id="MobiDB-lite"/>
    </source>
</evidence>
<dbReference type="OrthoDB" id="8865355at2"/>
<dbReference type="GO" id="GO:0030288">
    <property type="term" value="C:outer membrane-bounded periplasmic space"/>
    <property type="evidence" value="ECO:0007669"/>
    <property type="project" value="TreeGrafter"/>
</dbReference>
<evidence type="ECO:0000259" key="4">
    <source>
        <dbReference type="Pfam" id="PF00912"/>
    </source>
</evidence>
<dbReference type="EMBL" id="SUMC01000008">
    <property type="protein sequence ID" value="TKA11563.1"/>
    <property type="molecule type" value="Genomic_DNA"/>
</dbReference>
<dbReference type="InterPro" id="IPR050396">
    <property type="entry name" value="Glycosyltr_51/Transpeptidase"/>
</dbReference>
<evidence type="ECO:0000313" key="5">
    <source>
        <dbReference type="EMBL" id="TKA11563.1"/>
    </source>
</evidence>
<feature type="domain" description="Glycosyl transferase family 51" evidence="4">
    <location>
        <begin position="110"/>
        <end position="168"/>
    </location>
</feature>
<evidence type="ECO:0000313" key="6">
    <source>
        <dbReference type="Proteomes" id="UP000305778"/>
    </source>
</evidence>
<organism evidence="5 6">
    <name type="scientific">Actinacidiphila oryziradicis</name>
    <dbReference type="NCBI Taxonomy" id="2571141"/>
    <lineage>
        <taxon>Bacteria</taxon>
        <taxon>Bacillati</taxon>
        <taxon>Actinomycetota</taxon>
        <taxon>Actinomycetes</taxon>
        <taxon>Kitasatosporales</taxon>
        <taxon>Streptomycetaceae</taxon>
        <taxon>Actinacidiphila</taxon>
    </lineage>
</organism>
<dbReference type="GO" id="GO:0008955">
    <property type="term" value="F:peptidoglycan glycosyltransferase activity"/>
    <property type="evidence" value="ECO:0007669"/>
    <property type="project" value="TreeGrafter"/>
</dbReference>
<reference evidence="5 6" key="1">
    <citation type="submission" date="2019-04" db="EMBL/GenBank/DDBJ databases">
        <title>Streptomyces oryziradicis sp. nov., a novel actinomycete isolated from rhizosphere soil of rice (Oryza sativa L.).</title>
        <authorList>
            <person name="Li C."/>
        </authorList>
    </citation>
    <scope>NUCLEOTIDE SEQUENCE [LARGE SCALE GENOMIC DNA]</scope>
    <source>
        <strain evidence="5 6">NEAU-C40</strain>
    </source>
</reference>
<protein>
    <recommendedName>
        <fullName evidence="4">Glycosyl transferase family 51 domain-containing protein</fullName>
    </recommendedName>
</protein>
<feature type="region of interest" description="Disordered" evidence="2">
    <location>
        <begin position="1"/>
        <end position="25"/>
    </location>
</feature>
<dbReference type="Pfam" id="PF00912">
    <property type="entry name" value="Transgly"/>
    <property type="match status" value="1"/>
</dbReference>
<proteinExistence type="predicted"/>
<dbReference type="AlphaFoldDB" id="A0A4U0SQR1"/>
<keyword evidence="3" id="KW-0812">Transmembrane</keyword>
<sequence length="182" mass="19680">MSKHRRGVPGPRPELTPGGEAEPGGRSAVWARFAAPVVRLARRVRWEYPRPGRTGVRRFVPSWRQVLSLFLFATVSLTLAVGIAYAYTGIPKDLNAFATQQDNVYYWADGTEMARTGQVNRQDLPLDKVPEGVQWAVLAAENATFYTDSGVSLKGISRAVLRMGSGGDTPPGIRDAPAAAAG</sequence>
<dbReference type="PANTHER" id="PTHR32282:SF34">
    <property type="entry name" value="PENICILLIN-BINDING PROTEIN 1A"/>
    <property type="match status" value="1"/>
</dbReference>
<evidence type="ECO:0000256" key="3">
    <source>
        <dbReference type="SAM" id="Phobius"/>
    </source>
</evidence>
<keyword evidence="3" id="KW-1133">Transmembrane helix</keyword>
<dbReference type="InterPro" id="IPR036950">
    <property type="entry name" value="PBP_transglycosylase"/>
</dbReference>
<dbReference type="SUPFAM" id="SSF53955">
    <property type="entry name" value="Lysozyme-like"/>
    <property type="match status" value="1"/>
</dbReference>
<keyword evidence="1" id="KW-0808">Transferase</keyword>
<dbReference type="PANTHER" id="PTHR32282">
    <property type="entry name" value="BINDING PROTEIN TRANSPEPTIDASE, PUTATIVE-RELATED"/>
    <property type="match status" value="1"/>
</dbReference>
<dbReference type="Proteomes" id="UP000305778">
    <property type="component" value="Unassembled WGS sequence"/>
</dbReference>
<keyword evidence="6" id="KW-1185">Reference proteome</keyword>
<comment type="caution">
    <text evidence="5">The sequence shown here is derived from an EMBL/GenBank/DDBJ whole genome shotgun (WGS) entry which is preliminary data.</text>
</comment>
<name>A0A4U0SQR1_9ACTN</name>
<keyword evidence="3" id="KW-0472">Membrane</keyword>
<gene>
    <name evidence="5" type="ORF">FCI23_12160</name>
</gene>
<dbReference type="GO" id="GO:0009252">
    <property type="term" value="P:peptidoglycan biosynthetic process"/>
    <property type="evidence" value="ECO:0007669"/>
    <property type="project" value="TreeGrafter"/>
</dbReference>
<feature type="transmembrane region" description="Helical" evidence="3">
    <location>
        <begin position="66"/>
        <end position="87"/>
    </location>
</feature>
<accession>A0A4U0SQR1</accession>
<dbReference type="Gene3D" id="1.10.3810.10">
    <property type="entry name" value="Biosynthetic peptidoglycan transglycosylase-like"/>
    <property type="match status" value="1"/>
</dbReference>